<dbReference type="Gene3D" id="3.40.50.720">
    <property type="entry name" value="NAD(P)-binding Rossmann-like Domain"/>
    <property type="match status" value="1"/>
</dbReference>
<evidence type="ECO:0000256" key="1">
    <source>
        <dbReference type="ARBA" id="ARBA00005086"/>
    </source>
</evidence>
<dbReference type="PIRSF" id="PIRSF000105">
    <property type="entry name" value="HCDH"/>
    <property type="match status" value="1"/>
</dbReference>
<feature type="binding site" evidence="5">
    <location>
        <begin position="11"/>
        <end position="16"/>
    </location>
    <ligand>
        <name>NAD(+)</name>
        <dbReference type="ChEBI" id="CHEBI:57540"/>
    </ligand>
</feature>
<dbReference type="EC" id="1.-.-.-" evidence="8"/>
<organism evidence="8 9">
    <name type="scientific">Propionibacterium ruminifibrarum</name>
    <dbReference type="NCBI Taxonomy" id="1962131"/>
    <lineage>
        <taxon>Bacteria</taxon>
        <taxon>Bacillati</taxon>
        <taxon>Actinomycetota</taxon>
        <taxon>Actinomycetes</taxon>
        <taxon>Propionibacteriales</taxon>
        <taxon>Propionibacteriaceae</taxon>
        <taxon>Propionibacterium</taxon>
    </lineage>
</organism>
<feature type="binding site" evidence="5">
    <location>
        <position position="94"/>
    </location>
    <ligand>
        <name>NAD(+)</name>
        <dbReference type="ChEBI" id="CHEBI:57540"/>
    </ligand>
</feature>
<feature type="site" description="Important for catalytic activity" evidence="4">
    <location>
        <position position="142"/>
    </location>
</feature>
<proteinExistence type="inferred from homology"/>
<comment type="similarity">
    <text evidence="2">Belongs to the 3-hydroxyacyl-CoA dehydrogenase family.</text>
</comment>
<gene>
    <name evidence="8" type="ORF">PROPJV5_1060</name>
</gene>
<dbReference type="OrthoDB" id="9771883at2"/>
<dbReference type="Proteomes" id="UP000265962">
    <property type="component" value="Unassembled WGS sequence"/>
</dbReference>
<dbReference type="Pfam" id="PF02737">
    <property type="entry name" value="3HCDH_N"/>
    <property type="match status" value="1"/>
</dbReference>
<dbReference type="GO" id="GO:0070403">
    <property type="term" value="F:NAD+ binding"/>
    <property type="evidence" value="ECO:0007669"/>
    <property type="project" value="InterPro"/>
</dbReference>
<dbReference type="InterPro" id="IPR036291">
    <property type="entry name" value="NAD(P)-bd_dom_sf"/>
</dbReference>
<dbReference type="PANTHER" id="PTHR48075:SF5">
    <property type="entry name" value="3-HYDROXYBUTYRYL-COA DEHYDROGENASE"/>
    <property type="match status" value="1"/>
</dbReference>
<feature type="binding site" evidence="5">
    <location>
        <position position="121"/>
    </location>
    <ligand>
        <name>NAD(+)</name>
        <dbReference type="ChEBI" id="CHEBI:57540"/>
    </ligand>
</feature>
<dbReference type="RefSeq" id="WP_119715281.1">
    <property type="nucleotide sequence ID" value="NZ_OMOH01000003.1"/>
</dbReference>
<evidence type="ECO:0000256" key="3">
    <source>
        <dbReference type="ARBA" id="ARBA00023002"/>
    </source>
</evidence>
<dbReference type="InterPro" id="IPR006108">
    <property type="entry name" value="3HC_DH_C"/>
</dbReference>
<comment type="pathway">
    <text evidence="1">Lipid metabolism; butanoate metabolism.</text>
</comment>
<dbReference type="InterPro" id="IPR006176">
    <property type="entry name" value="3-OHacyl-CoA_DH_NAD-bd"/>
</dbReference>
<keyword evidence="3 8" id="KW-0560">Oxidoreductase</keyword>
<dbReference type="InterPro" id="IPR022694">
    <property type="entry name" value="3-OHacyl-CoA_DH"/>
</dbReference>
<dbReference type="EMBL" id="OMOH01000003">
    <property type="protein sequence ID" value="SPF68102.1"/>
    <property type="molecule type" value="Genomic_DNA"/>
</dbReference>
<accession>A0A375I011</accession>
<protein>
    <submittedName>
        <fullName evidence="8">3-hydroxyacyl-CoA dehydrogenase</fullName>
        <ecNumber evidence="8">1.-.-.-</ecNumber>
        <ecNumber evidence="8">1.1.1.35</ecNumber>
    </submittedName>
</protein>
<dbReference type="EC" id="1.1.1.35" evidence="8"/>
<evidence type="ECO:0000313" key="9">
    <source>
        <dbReference type="Proteomes" id="UP000265962"/>
    </source>
</evidence>
<dbReference type="Gene3D" id="1.10.1040.10">
    <property type="entry name" value="N-(1-d-carboxylethyl)-l-norvaline Dehydrogenase, domain 2"/>
    <property type="match status" value="1"/>
</dbReference>
<dbReference type="Pfam" id="PF00725">
    <property type="entry name" value="3HCDH"/>
    <property type="match status" value="1"/>
</dbReference>
<evidence type="ECO:0000313" key="8">
    <source>
        <dbReference type="EMBL" id="SPF68102.1"/>
    </source>
</evidence>
<dbReference type="GO" id="GO:0008691">
    <property type="term" value="F:3-hydroxybutyryl-CoA dehydrogenase activity"/>
    <property type="evidence" value="ECO:0007669"/>
    <property type="project" value="TreeGrafter"/>
</dbReference>
<name>A0A375I011_9ACTN</name>
<keyword evidence="5" id="KW-0520">NAD</keyword>
<dbReference type="InterPro" id="IPR008927">
    <property type="entry name" value="6-PGluconate_DH-like_C_sf"/>
</dbReference>
<feature type="domain" description="3-hydroxyacyl-CoA dehydrogenase NAD binding" evidence="7">
    <location>
        <begin position="7"/>
        <end position="185"/>
    </location>
</feature>
<evidence type="ECO:0000256" key="2">
    <source>
        <dbReference type="ARBA" id="ARBA00009463"/>
    </source>
</evidence>
<dbReference type="GO" id="GO:0006635">
    <property type="term" value="P:fatty acid beta-oxidation"/>
    <property type="evidence" value="ECO:0007669"/>
    <property type="project" value="TreeGrafter"/>
</dbReference>
<feature type="binding site" evidence="5">
    <location>
        <position position="99"/>
    </location>
    <ligand>
        <name>NAD(+)</name>
        <dbReference type="ChEBI" id="CHEBI:57540"/>
    </ligand>
</feature>
<dbReference type="AlphaFoldDB" id="A0A375I011"/>
<feature type="binding site" evidence="5">
    <location>
        <position position="34"/>
    </location>
    <ligand>
        <name>NAD(+)</name>
        <dbReference type="ChEBI" id="CHEBI:57540"/>
    </ligand>
</feature>
<sequence length="335" mass="35959">MKTINSVTVVGAGYMGGGIAQSLALAGMKVTVVDGDPELTKKQFARLLSEAQDFEDQGLYKPGSVEIIKANLVCGTTIEEAVGDADFIEEAVFERPDVKMPVLERISTHARPDAIIGTNTSTIPVHVLAPAVDHPERFMTVHFSNPAPFIPGVELVVGEATTPETVALVKDVLKRCGRQGAQVADRPGMVLNRLQYALLKEATACVEEGVATPEDVDVIVRTTFGFRLGFFGPFAIADQAGLDVYANCFKTFEEAYGSRLATPKMLSDAVAAGRLGVKNGKGITGDFDDETKTALIAYRNKAYARMSELLAELGPAPEGVKVDDRDQFEALHPQE</sequence>
<evidence type="ECO:0000256" key="4">
    <source>
        <dbReference type="PIRSR" id="PIRSR000105-1"/>
    </source>
</evidence>
<dbReference type="InterPro" id="IPR013328">
    <property type="entry name" value="6PGD_dom2"/>
</dbReference>
<dbReference type="GO" id="GO:0003857">
    <property type="term" value="F:(3S)-3-hydroxyacyl-CoA dehydrogenase (NAD+) activity"/>
    <property type="evidence" value="ECO:0007669"/>
    <property type="project" value="UniProtKB-EC"/>
</dbReference>
<feature type="binding site" evidence="5">
    <location>
        <position position="278"/>
    </location>
    <ligand>
        <name>NAD(+)</name>
        <dbReference type="ChEBI" id="CHEBI:57540"/>
    </ligand>
</feature>
<evidence type="ECO:0000256" key="5">
    <source>
        <dbReference type="PIRSR" id="PIRSR000105-2"/>
    </source>
</evidence>
<evidence type="ECO:0000259" key="7">
    <source>
        <dbReference type="Pfam" id="PF02737"/>
    </source>
</evidence>
<reference evidence="9" key="1">
    <citation type="submission" date="2018-02" db="EMBL/GenBank/DDBJ databases">
        <authorList>
            <person name="Hornung B."/>
        </authorList>
    </citation>
    <scope>NUCLEOTIDE SEQUENCE [LARGE SCALE GENOMIC DNA]</scope>
</reference>
<dbReference type="PANTHER" id="PTHR48075">
    <property type="entry name" value="3-HYDROXYACYL-COA DEHYDROGENASE FAMILY PROTEIN"/>
    <property type="match status" value="1"/>
</dbReference>
<evidence type="ECO:0000259" key="6">
    <source>
        <dbReference type="Pfam" id="PF00725"/>
    </source>
</evidence>
<keyword evidence="9" id="KW-1185">Reference proteome</keyword>
<dbReference type="SUPFAM" id="SSF51735">
    <property type="entry name" value="NAD(P)-binding Rossmann-fold domains"/>
    <property type="match status" value="1"/>
</dbReference>
<feature type="domain" description="3-hydroxyacyl-CoA dehydrogenase C-terminal" evidence="6">
    <location>
        <begin position="188"/>
        <end position="283"/>
    </location>
</feature>
<feature type="binding site" evidence="5">
    <location>
        <position position="145"/>
    </location>
    <ligand>
        <name>NAD(+)</name>
        <dbReference type="ChEBI" id="CHEBI:57540"/>
    </ligand>
</feature>
<dbReference type="SUPFAM" id="SSF48179">
    <property type="entry name" value="6-phosphogluconate dehydrogenase C-terminal domain-like"/>
    <property type="match status" value="1"/>
</dbReference>